<dbReference type="EMBL" id="JAIXNE010000004">
    <property type="protein sequence ID" value="MCA6076900.1"/>
    <property type="molecule type" value="Genomic_DNA"/>
</dbReference>
<comment type="subcellular location">
    <subcellularLocation>
        <location evidence="1">Cell outer membrane</location>
    </subcellularLocation>
</comment>
<reference evidence="9" key="1">
    <citation type="submission" date="2021-09" db="EMBL/GenBank/DDBJ databases">
        <title>Fulvivirga sp. isolated from coastal sediment.</title>
        <authorList>
            <person name="Yu H."/>
        </authorList>
    </citation>
    <scope>NUCLEOTIDE SEQUENCE</scope>
    <source>
        <strain evidence="9">1062</strain>
    </source>
</reference>
<dbReference type="SUPFAM" id="SSF56954">
    <property type="entry name" value="Outer membrane efflux proteins (OEP)"/>
    <property type="match status" value="1"/>
</dbReference>
<evidence type="ECO:0000313" key="12">
    <source>
        <dbReference type="Proteomes" id="UP001139409"/>
    </source>
</evidence>
<feature type="chain" id="PRO_5041155419" evidence="8">
    <location>
        <begin position="20"/>
        <end position="480"/>
    </location>
</feature>
<proteinExistence type="inferred from homology"/>
<dbReference type="PANTHER" id="PTHR30026">
    <property type="entry name" value="OUTER MEMBRANE PROTEIN TOLC"/>
    <property type="match status" value="1"/>
</dbReference>
<protein>
    <submittedName>
        <fullName evidence="9">TolC family protein</fullName>
    </submittedName>
</protein>
<evidence type="ECO:0000313" key="9">
    <source>
        <dbReference type="EMBL" id="MCA6074595.1"/>
    </source>
</evidence>
<dbReference type="Pfam" id="PF02321">
    <property type="entry name" value="OEP"/>
    <property type="match status" value="2"/>
</dbReference>
<feature type="signal peptide" evidence="8">
    <location>
        <begin position="1"/>
        <end position="19"/>
    </location>
</feature>
<dbReference type="Proteomes" id="UP001139409">
    <property type="component" value="Unassembled WGS sequence"/>
</dbReference>
<organism evidence="9 12">
    <name type="scientific">Fulvivirga sedimenti</name>
    <dbReference type="NCBI Taxonomy" id="2879465"/>
    <lineage>
        <taxon>Bacteria</taxon>
        <taxon>Pseudomonadati</taxon>
        <taxon>Bacteroidota</taxon>
        <taxon>Cytophagia</taxon>
        <taxon>Cytophagales</taxon>
        <taxon>Fulvivirgaceae</taxon>
        <taxon>Fulvivirga</taxon>
    </lineage>
</organism>
<name>A0A9X1HMC2_9BACT</name>
<evidence type="ECO:0000256" key="6">
    <source>
        <dbReference type="ARBA" id="ARBA00023136"/>
    </source>
</evidence>
<dbReference type="EMBL" id="JAIXNE010000002">
    <property type="protein sequence ID" value="MCA6074595.1"/>
    <property type="molecule type" value="Genomic_DNA"/>
</dbReference>
<accession>A0A9X1HMC2</accession>
<evidence type="ECO:0000256" key="8">
    <source>
        <dbReference type="SAM" id="SignalP"/>
    </source>
</evidence>
<comment type="caution">
    <text evidence="9">The sequence shown here is derived from an EMBL/GenBank/DDBJ whole genome shotgun (WGS) entry which is preliminary data.</text>
</comment>
<gene>
    <name evidence="9" type="ORF">LDX50_06925</name>
    <name evidence="10" type="ORF">LDX50_12895</name>
    <name evidence="11" type="ORF">LDX50_18615</name>
</gene>
<evidence type="ECO:0000256" key="7">
    <source>
        <dbReference type="ARBA" id="ARBA00023237"/>
    </source>
</evidence>
<keyword evidence="7" id="KW-0998">Cell outer membrane</keyword>
<dbReference type="EMBL" id="JAIXNE010000003">
    <property type="protein sequence ID" value="MCA6075772.1"/>
    <property type="molecule type" value="Genomic_DNA"/>
</dbReference>
<keyword evidence="6" id="KW-0472">Membrane</keyword>
<evidence type="ECO:0000256" key="1">
    <source>
        <dbReference type="ARBA" id="ARBA00004442"/>
    </source>
</evidence>
<dbReference type="GO" id="GO:0015562">
    <property type="term" value="F:efflux transmembrane transporter activity"/>
    <property type="evidence" value="ECO:0007669"/>
    <property type="project" value="InterPro"/>
</dbReference>
<keyword evidence="3" id="KW-0813">Transport</keyword>
<evidence type="ECO:0000256" key="5">
    <source>
        <dbReference type="ARBA" id="ARBA00022692"/>
    </source>
</evidence>
<keyword evidence="5" id="KW-0812">Transmembrane</keyword>
<comment type="similarity">
    <text evidence="2">Belongs to the outer membrane factor (OMF) (TC 1.B.17) family.</text>
</comment>
<dbReference type="PANTHER" id="PTHR30026:SF20">
    <property type="entry name" value="OUTER MEMBRANE PROTEIN TOLC"/>
    <property type="match status" value="1"/>
</dbReference>
<evidence type="ECO:0000256" key="3">
    <source>
        <dbReference type="ARBA" id="ARBA00022448"/>
    </source>
</evidence>
<dbReference type="GO" id="GO:1990281">
    <property type="term" value="C:efflux pump complex"/>
    <property type="evidence" value="ECO:0007669"/>
    <property type="project" value="TreeGrafter"/>
</dbReference>
<keyword evidence="12" id="KW-1185">Reference proteome</keyword>
<evidence type="ECO:0000256" key="2">
    <source>
        <dbReference type="ARBA" id="ARBA00007613"/>
    </source>
</evidence>
<sequence length="480" mass="54207">MKLKILASCLVFFSLGAMAQEERPQVWTLEECINYALENNLDIQRSELNLQTSEIGYQQAKMQRFPDLTGRASAGRNWGRSIDPVTNLFVSQAINSVNLSASSSVVLFNGMTINNTVKQNLFQYEASRKEVDVTRNNVMLNIVGFYTNVLFTRELAENARKQLNSIQQQVERTRIQVEAGALPQANLLDLQAQLATNEFNLVTAENNYQQAKVQLMLAMQLPPQASVEIEVPEMDVETDLILELSAYEIYEIALANMPEIQAAELNVEGSEYAVKSAKGAFYPSLLLSGNIFTNYSDRINTRTLPDGTSTPTTVVIGQVQGTGDPVISTIDVPNVSEEAFGFPEQMNENLSQSVSLGMNIPIFNRFSAKYDYQRAMINQDRAIIDKKNREYVLWQQIQQSYNDVEAASKSYNSSLSQVRAREESFRVIEKRYNSGAANFVDYQVAENDFYNAQSDLLRAKYDLIFKQKILDFYQGKPLEF</sequence>
<evidence type="ECO:0000313" key="10">
    <source>
        <dbReference type="EMBL" id="MCA6075772.1"/>
    </source>
</evidence>
<dbReference type="InterPro" id="IPR003423">
    <property type="entry name" value="OMP_efflux"/>
</dbReference>
<evidence type="ECO:0000256" key="4">
    <source>
        <dbReference type="ARBA" id="ARBA00022452"/>
    </source>
</evidence>
<keyword evidence="8" id="KW-0732">Signal</keyword>
<dbReference type="InterPro" id="IPR051906">
    <property type="entry name" value="TolC-like"/>
</dbReference>
<dbReference type="Gene3D" id="1.20.1600.10">
    <property type="entry name" value="Outer membrane efflux proteins (OEP)"/>
    <property type="match status" value="1"/>
</dbReference>
<dbReference type="AlphaFoldDB" id="A0A9X1HMC2"/>
<keyword evidence="4" id="KW-1134">Transmembrane beta strand</keyword>
<dbReference type="GO" id="GO:0009279">
    <property type="term" value="C:cell outer membrane"/>
    <property type="evidence" value="ECO:0007669"/>
    <property type="project" value="UniProtKB-SubCell"/>
</dbReference>
<dbReference type="GO" id="GO:0015288">
    <property type="term" value="F:porin activity"/>
    <property type="evidence" value="ECO:0007669"/>
    <property type="project" value="TreeGrafter"/>
</dbReference>
<dbReference type="RefSeq" id="WP_225697709.1">
    <property type="nucleotide sequence ID" value="NZ_JAIXNE010000002.1"/>
</dbReference>
<evidence type="ECO:0000313" key="11">
    <source>
        <dbReference type="EMBL" id="MCA6076900.1"/>
    </source>
</evidence>